<evidence type="ECO:0000256" key="1">
    <source>
        <dbReference type="SAM" id="Coils"/>
    </source>
</evidence>
<feature type="region of interest" description="Disordered" evidence="2">
    <location>
        <begin position="465"/>
        <end position="510"/>
    </location>
</feature>
<reference evidence="4" key="1">
    <citation type="journal article" date="2020" name="Viruses">
        <title>Soybean Thrips (Thysanoptera: Thripidae) Harbor Highly Diverse Populations of Arthropod, Fungal and Plant Viruses.</title>
        <authorList>
            <person name="Thekke-Veetil T."/>
            <person name="Lagos-Kutz D."/>
            <person name="McCoppin N.K."/>
            <person name="Hartman G.L."/>
            <person name="Ju H.K."/>
            <person name="Lim H.S."/>
            <person name="Domier L.L."/>
        </authorList>
    </citation>
    <scope>NUCLEOTIDE SEQUENCE</scope>
</reference>
<keyword evidence="3" id="KW-0472">Membrane</keyword>
<feature type="transmembrane region" description="Helical" evidence="3">
    <location>
        <begin position="90"/>
        <end position="110"/>
    </location>
</feature>
<feature type="transmembrane region" description="Helical" evidence="3">
    <location>
        <begin position="116"/>
        <end position="137"/>
    </location>
</feature>
<sequence>MVAVYDQGKALAGMASAVESMLKSQRAMQDTINDFSGKIVNAFEEHKELTGKLVRDSHGFLYKYVNEWKLDAHQHRDALNNHEKQLAQQIYGPFYGLYGHVSLLTLLLILTLTSVLLGYIGIPIVVKMLTVIWSYVIKTKCVIRKALNWPWNKLRSAWNWYWNYREWYRERVVQMRAEIAALEKAERQAYEKNRVCPPLPETRKPFSPLQDGRLKKNQCLIGAGRVQKQGSKRTLAVTIVGCGFRLGDRVVFPEHILPVEYDYVTITAGDMDVCSEHHSTEVTLDGNDVASVSVGEDQLSMLGLSNTQICATPDSTVKAVMVGADLTGDNPRIVRTFGDSWMHNDVWGRVNYSGSTVNGCSGGLYFVGDKALAMHTDGGADGEPNHGLAVSLIEARLATRKSKRKEGKEGYDWLLGKGKVHSLYFENSGDPEYVYVHARGMYHEIPRHILYQYGYELEEDYMDRDDEDRDNTKRRRKHRAVLRGPKHARSDSGGEEWNADDGGYDEDELDDEKISVRGNKKLSHRQSRAMAQRMGEDPHFYDYADRMDHLLTDYSGLTREGKIQEGKKTQEALDEAQAKLRQLKADPYCDATADNLNVQQPQGEPELELEIQGKMVKRLKRRVAKSPEETAAAQATNSDGATASAVSRTLNQIAALNNMRNSIQKLHSSYVRFATEEDKPRIQALLSELEISIKQIAERVTECREALGSSSAKSSTWPCPDPVETDPSRARTSRGSTPHD</sequence>
<proteinExistence type="predicted"/>
<evidence type="ECO:0000313" key="4">
    <source>
        <dbReference type="EMBL" id="QQP18696.1"/>
    </source>
</evidence>
<feature type="compositionally biased region" description="Acidic residues" evidence="2">
    <location>
        <begin position="493"/>
        <end position="510"/>
    </location>
</feature>
<organism evidence="4">
    <name type="scientific">Soybean thrips sobemo-like virus 1</name>
    <dbReference type="NCBI Taxonomy" id="2800867"/>
    <lineage>
        <taxon>Viruses</taxon>
        <taxon>Riboviria</taxon>
        <taxon>Orthornavirae</taxon>
        <taxon>Pisuviricota</taxon>
        <taxon>Pisoniviricetes</taxon>
        <taxon>Sobelivirales</taxon>
        <taxon>Solemoviridae</taxon>
    </lineage>
</organism>
<name>A0A7T8G210_9VIRU</name>
<evidence type="ECO:0000256" key="2">
    <source>
        <dbReference type="SAM" id="MobiDB-lite"/>
    </source>
</evidence>
<feature type="coiled-coil region" evidence="1">
    <location>
        <begin position="165"/>
        <end position="192"/>
    </location>
</feature>
<feature type="region of interest" description="Disordered" evidence="2">
    <location>
        <begin position="705"/>
        <end position="740"/>
    </location>
</feature>
<evidence type="ECO:0000256" key="3">
    <source>
        <dbReference type="SAM" id="Phobius"/>
    </source>
</evidence>
<keyword evidence="3" id="KW-0812">Transmembrane</keyword>
<protein>
    <submittedName>
        <fullName evidence="4">Uncharacterized protein</fullName>
    </submittedName>
</protein>
<feature type="compositionally biased region" description="Polar residues" evidence="2">
    <location>
        <begin position="708"/>
        <end position="717"/>
    </location>
</feature>
<feature type="compositionally biased region" description="Basic residues" evidence="2">
    <location>
        <begin position="472"/>
        <end position="487"/>
    </location>
</feature>
<dbReference type="EMBL" id="MT293131">
    <property type="protein sequence ID" value="QQP18696.1"/>
    <property type="molecule type" value="Genomic_RNA"/>
</dbReference>
<accession>A0A7T8G210</accession>
<keyword evidence="3" id="KW-1133">Transmembrane helix</keyword>
<keyword evidence="1" id="KW-0175">Coiled coil</keyword>